<evidence type="ECO:0000256" key="4">
    <source>
        <dbReference type="ARBA" id="ARBA00022692"/>
    </source>
</evidence>
<accession>A0A183IET7</accession>
<evidence type="ECO:0000259" key="10">
    <source>
        <dbReference type="Pfam" id="PF09258"/>
    </source>
</evidence>
<dbReference type="PANTHER" id="PTHR48261:SF2">
    <property type="entry name" value="ACETYLGLUCOSAMINYLTRANSFERASE"/>
    <property type="match status" value="1"/>
</dbReference>
<proteinExistence type="inferred from homology"/>
<dbReference type="InterPro" id="IPR004263">
    <property type="entry name" value="Exostosin"/>
</dbReference>
<evidence type="ECO:0000313" key="13">
    <source>
        <dbReference type="WBParaSite" id="SBAD_0000223401-mRNA-1"/>
    </source>
</evidence>
<organism evidence="13">
    <name type="scientific">Soboliphyme baturini</name>
    <dbReference type="NCBI Taxonomy" id="241478"/>
    <lineage>
        <taxon>Eukaryota</taxon>
        <taxon>Metazoa</taxon>
        <taxon>Ecdysozoa</taxon>
        <taxon>Nematoda</taxon>
        <taxon>Enoplea</taxon>
        <taxon>Dorylaimia</taxon>
        <taxon>Dioctophymatida</taxon>
        <taxon>Dioctophymatoidea</taxon>
        <taxon>Soboliphymatidae</taxon>
        <taxon>Soboliphyme</taxon>
    </lineage>
</organism>
<feature type="domain" description="Glycosyl transferase 64" evidence="10">
    <location>
        <begin position="301"/>
        <end position="398"/>
    </location>
</feature>
<name>A0A183IET7_9BILA</name>
<feature type="domain" description="Exostosin GT47" evidence="9">
    <location>
        <begin position="3"/>
        <end position="158"/>
    </location>
</feature>
<dbReference type="InterPro" id="IPR029044">
    <property type="entry name" value="Nucleotide-diphossugar_trans"/>
</dbReference>
<keyword evidence="4" id="KW-0812">Transmembrane</keyword>
<evidence type="ECO:0000259" key="9">
    <source>
        <dbReference type="Pfam" id="PF03016"/>
    </source>
</evidence>
<dbReference type="GO" id="GO:0015012">
    <property type="term" value="P:heparan sulfate proteoglycan biosynthetic process"/>
    <property type="evidence" value="ECO:0007669"/>
    <property type="project" value="UniProtKB-ARBA"/>
</dbReference>
<evidence type="ECO:0000256" key="3">
    <source>
        <dbReference type="ARBA" id="ARBA00022679"/>
    </source>
</evidence>
<evidence type="ECO:0000256" key="2">
    <source>
        <dbReference type="ARBA" id="ARBA00010271"/>
    </source>
</evidence>
<dbReference type="PANTHER" id="PTHR48261">
    <property type="entry name" value="ACETYLGLUCOSAMINYLTRANSFERASE"/>
    <property type="match status" value="1"/>
</dbReference>
<dbReference type="GO" id="GO:0016757">
    <property type="term" value="F:glycosyltransferase activity"/>
    <property type="evidence" value="ECO:0007669"/>
    <property type="project" value="InterPro"/>
</dbReference>
<keyword evidence="12" id="KW-1185">Reference proteome</keyword>
<sequence>MSEFAEDSFRYSFDLKMPVFNRFSSLADGDGPRRLRKQLLAVFWASSVEKYMESLHKWQIYGSKIVIVDLCHTYNHSVRCDSSGVHLAYPDLLQVTRFCLFLDLSWRSSMHFIDALRYGCVPVVVTDSDVLPFHEVLDWKRYVFQIFSNQLSDLPDILSHNISSSKAEVMRSNAKCVWQLYFSSMSRIVLTAFKIIEDRIFTHRSRSYGEWNCDERRIALGREALFLARHAPKDGFTAVVLIQQRPHFLAKIMKVLATVEDLSKMVVIWNSAQQPPDEEAILFLDEDVDMLMKEDIEFGYQFYNYLFNKKLTPATKRWLDARMDCEDIALNFVIANYSELPPFKVTPVSEFGSSRALTQHYLGDQKQVALRYECMRYFYGLFGGQIQLKSSRFQVAPVLRDLNYLPADMQLFLRPKPSIDRNV</sequence>
<evidence type="ECO:0000256" key="5">
    <source>
        <dbReference type="ARBA" id="ARBA00022824"/>
    </source>
</evidence>
<reference evidence="13" key="1">
    <citation type="submission" date="2016-06" db="UniProtKB">
        <authorList>
            <consortium name="WormBaseParasite"/>
        </authorList>
    </citation>
    <scope>IDENTIFICATION</scope>
</reference>
<evidence type="ECO:0000256" key="8">
    <source>
        <dbReference type="ARBA" id="ARBA00023157"/>
    </source>
</evidence>
<protein>
    <submittedName>
        <fullName evidence="13">Exostosin domain-containing protein</fullName>
    </submittedName>
</protein>
<keyword evidence="7" id="KW-0472">Membrane</keyword>
<dbReference type="InterPro" id="IPR015338">
    <property type="entry name" value="GT64_dom"/>
</dbReference>
<comment type="similarity">
    <text evidence="2">Belongs to the glycosyltransferase 47 family.</text>
</comment>
<keyword evidence="8" id="KW-1015">Disulfide bond</keyword>
<evidence type="ECO:0000256" key="1">
    <source>
        <dbReference type="ARBA" id="ARBA00004648"/>
    </source>
</evidence>
<dbReference type="InterPro" id="IPR040911">
    <property type="entry name" value="Exostosin_GT47"/>
</dbReference>
<evidence type="ECO:0000313" key="12">
    <source>
        <dbReference type="Proteomes" id="UP000270296"/>
    </source>
</evidence>
<dbReference type="Gene3D" id="3.90.550.10">
    <property type="entry name" value="Spore Coat Polysaccharide Biosynthesis Protein SpsA, Chain A"/>
    <property type="match status" value="2"/>
</dbReference>
<keyword evidence="3" id="KW-0808">Transferase</keyword>
<keyword evidence="6" id="KW-1133">Transmembrane helix</keyword>
<dbReference type="Pfam" id="PF09258">
    <property type="entry name" value="Glyco_transf_64"/>
    <property type="match status" value="1"/>
</dbReference>
<gene>
    <name evidence="11" type="ORF">SBAD_LOCUS2131</name>
</gene>
<evidence type="ECO:0000313" key="11">
    <source>
        <dbReference type="EMBL" id="VDO96645.1"/>
    </source>
</evidence>
<dbReference type="AlphaFoldDB" id="A0A183IET7"/>
<evidence type="ECO:0000256" key="6">
    <source>
        <dbReference type="ARBA" id="ARBA00022989"/>
    </source>
</evidence>
<dbReference type="EMBL" id="UZAM01007097">
    <property type="protein sequence ID" value="VDO96645.1"/>
    <property type="molecule type" value="Genomic_DNA"/>
</dbReference>
<reference evidence="11 12" key="2">
    <citation type="submission" date="2018-11" db="EMBL/GenBank/DDBJ databases">
        <authorList>
            <consortium name="Pathogen Informatics"/>
        </authorList>
    </citation>
    <scope>NUCLEOTIDE SEQUENCE [LARGE SCALE GENOMIC DNA]</scope>
</reference>
<dbReference type="GO" id="GO:0005789">
    <property type="term" value="C:endoplasmic reticulum membrane"/>
    <property type="evidence" value="ECO:0007669"/>
    <property type="project" value="UniProtKB-SubCell"/>
</dbReference>
<evidence type="ECO:0000256" key="7">
    <source>
        <dbReference type="ARBA" id="ARBA00023136"/>
    </source>
</evidence>
<keyword evidence="5" id="KW-0256">Endoplasmic reticulum</keyword>
<dbReference type="OrthoDB" id="5954868at2759"/>
<dbReference type="WBParaSite" id="SBAD_0000223401-mRNA-1">
    <property type="protein sequence ID" value="SBAD_0000223401-mRNA-1"/>
    <property type="gene ID" value="SBAD_0000223401"/>
</dbReference>
<dbReference type="Proteomes" id="UP000270296">
    <property type="component" value="Unassembled WGS sequence"/>
</dbReference>
<dbReference type="Pfam" id="PF03016">
    <property type="entry name" value="Exostosin_GT47"/>
    <property type="match status" value="1"/>
</dbReference>
<comment type="subcellular location">
    <subcellularLocation>
        <location evidence="1">Endoplasmic reticulum membrane</location>
        <topology evidence="1">Single-pass type II membrane protein</topology>
    </subcellularLocation>
</comment>